<dbReference type="PANTHER" id="PTHR10353">
    <property type="entry name" value="GLYCOSYL HYDROLASE"/>
    <property type="match status" value="1"/>
</dbReference>
<evidence type="ECO:0000256" key="4">
    <source>
        <dbReference type="ARBA" id="ARBA00022801"/>
    </source>
</evidence>
<dbReference type="InterPro" id="IPR017853">
    <property type="entry name" value="GH"/>
</dbReference>
<evidence type="ECO:0000313" key="11">
    <source>
        <dbReference type="Proteomes" id="UP000504635"/>
    </source>
</evidence>
<dbReference type="PROSITE" id="PS00572">
    <property type="entry name" value="GLYCOSYL_HYDROL_F1_1"/>
    <property type="match status" value="1"/>
</dbReference>
<evidence type="ECO:0000256" key="3">
    <source>
        <dbReference type="ARBA" id="ARBA00012744"/>
    </source>
</evidence>
<evidence type="ECO:0000256" key="1">
    <source>
        <dbReference type="ARBA" id="ARBA00010838"/>
    </source>
</evidence>
<reference evidence="12" key="1">
    <citation type="submission" date="2025-08" db="UniProtKB">
        <authorList>
            <consortium name="RefSeq"/>
        </authorList>
    </citation>
    <scope>IDENTIFICATION</scope>
    <source>
        <tissue evidence="12">Gonads</tissue>
    </source>
</reference>
<dbReference type="InterPro" id="IPR001360">
    <property type="entry name" value="Glyco_hydro_1"/>
</dbReference>
<keyword evidence="10" id="KW-0732">Signal</keyword>
<protein>
    <recommendedName>
        <fullName evidence="3">beta-glucosidase</fullName>
        <ecNumber evidence="3">3.2.1.21</ecNumber>
    </recommendedName>
</protein>
<dbReference type="Pfam" id="PF00232">
    <property type="entry name" value="Glyco_hydro_1"/>
    <property type="match status" value="1"/>
</dbReference>
<evidence type="ECO:0000256" key="10">
    <source>
        <dbReference type="SAM" id="SignalP"/>
    </source>
</evidence>
<dbReference type="GeneID" id="115890905"/>
<dbReference type="GO" id="GO:0005975">
    <property type="term" value="P:carbohydrate metabolic process"/>
    <property type="evidence" value="ECO:0007669"/>
    <property type="project" value="InterPro"/>
</dbReference>
<comment type="subunit">
    <text evidence="2">Homodimer.</text>
</comment>
<evidence type="ECO:0000256" key="6">
    <source>
        <dbReference type="ARBA" id="ARBA00023295"/>
    </source>
</evidence>
<evidence type="ECO:0000256" key="9">
    <source>
        <dbReference type="RuleBase" id="RU004468"/>
    </source>
</evidence>
<dbReference type="GO" id="GO:0008422">
    <property type="term" value="F:beta-glucosidase activity"/>
    <property type="evidence" value="ECO:0007669"/>
    <property type="project" value="TreeGrafter"/>
</dbReference>
<feature type="active site" description="Nucleophile" evidence="7">
    <location>
        <position position="381"/>
    </location>
</feature>
<feature type="chain" id="PRO_5027038597" description="beta-glucosidase" evidence="10">
    <location>
        <begin position="20"/>
        <end position="479"/>
    </location>
</feature>
<dbReference type="KEGG" id="soy:115890905"/>
<organism evidence="11 12">
    <name type="scientific">Sitophilus oryzae</name>
    <name type="common">Rice weevil</name>
    <name type="synonym">Curculio oryzae</name>
    <dbReference type="NCBI Taxonomy" id="7048"/>
    <lineage>
        <taxon>Eukaryota</taxon>
        <taxon>Metazoa</taxon>
        <taxon>Ecdysozoa</taxon>
        <taxon>Arthropoda</taxon>
        <taxon>Hexapoda</taxon>
        <taxon>Insecta</taxon>
        <taxon>Pterygota</taxon>
        <taxon>Neoptera</taxon>
        <taxon>Endopterygota</taxon>
        <taxon>Coleoptera</taxon>
        <taxon>Polyphaga</taxon>
        <taxon>Cucujiformia</taxon>
        <taxon>Curculionidae</taxon>
        <taxon>Dryophthorinae</taxon>
        <taxon>Sitophilus</taxon>
    </lineage>
</organism>
<keyword evidence="5" id="KW-0325">Glycoprotein</keyword>
<evidence type="ECO:0000256" key="2">
    <source>
        <dbReference type="ARBA" id="ARBA00011738"/>
    </source>
</evidence>
<proteinExistence type="inferred from homology"/>
<evidence type="ECO:0000256" key="8">
    <source>
        <dbReference type="RuleBase" id="RU003690"/>
    </source>
</evidence>
<keyword evidence="6 9" id="KW-0326">Glycosidase</keyword>
<sequence>MFYLAKIIVFWFLVQNSLATKTFPESFMFGTGTAAFQIEGAWNEDGKGPSIWDTFFHKKNATENGDVACDSYHKWKEDVQNAKDLGLKFYRFSIGWSRIMPNGTLNSVNQKGIEYYSNLIKALKEEDIEPVVTLYHWDMPQYISDLGGALNVQFVDYFEDYVRLCYTLFGAYVKYWLTLNEPTIQCFVGYGYGVGASGFALPGDGLYQCSYVLLKAHARAYRIYDEEFRDQYQGKVGIVLETNWIEAETEDPLDLEAQERYLQFYLGWFANPVYKGNWPDVMIDRIANRSKLENLARSRLPAFTQDEIEYINGTHDFFAINTYYTSTVSYQEDEPIGTPSYSNDLSVDASTNSSYIDNQALRKLLNYINDRYNPGSIIITENGRATSDGLEDIERIEYLKIYLCSLLDTILEDNVNVIGYSLWSLMDNFEWGTYETRFGIIRVDFDSPNRTRTWKESARWYQNLIATRVLDNSTFIANN</sequence>
<dbReference type="SUPFAM" id="SSF51445">
    <property type="entry name" value="(Trans)glycosidases"/>
    <property type="match status" value="1"/>
</dbReference>
<dbReference type="PRINTS" id="PR00131">
    <property type="entry name" value="GLHYDRLASE1"/>
</dbReference>
<comment type="similarity">
    <text evidence="1 8">Belongs to the glycosyl hydrolase 1 family.</text>
</comment>
<evidence type="ECO:0000256" key="7">
    <source>
        <dbReference type="PROSITE-ProRule" id="PRU10055"/>
    </source>
</evidence>
<dbReference type="Gene3D" id="3.20.20.80">
    <property type="entry name" value="Glycosidases"/>
    <property type="match status" value="1"/>
</dbReference>
<name>A0A6J2YV12_SITOR</name>
<evidence type="ECO:0000313" key="12">
    <source>
        <dbReference type="RefSeq" id="XP_030767119.1"/>
    </source>
</evidence>
<gene>
    <name evidence="12" type="primary">LOC115890905</name>
</gene>
<dbReference type="AlphaFoldDB" id="A0A6J2YV12"/>
<feature type="signal peptide" evidence="10">
    <location>
        <begin position="1"/>
        <end position="19"/>
    </location>
</feature>
<dbReference type="InterPro" id="IPR018120">
    <property type="entry name" value="Glyco_hydro_1_AS"/>
</dbReference>
<dbReference type="InterPro" id="IPR033132">
    <property type="entry name" value="GH_1_N_CS"/>
</dbReference>
<dbReference type="PROSITE" id="PS00653">
    <property type="entry name" value="GLYCOSYL_HYDROL_F1_2"/>
    <property type="match status" value="1"/>
</dbReference>
<dbReference type="RefSeq" id="XP_030767119.1">
    <property type="nucleotide sequence ID" value="XM_030911259.1"/>
</dbReference>
<dbReference type="InParanoid" id="A0A6J2YV12"/>
<dbReference type="EC" id="3.2.1.21" evidence="3"/>
<dbReference type="Proteomes" id="UP000504635">
    <property type="component" value="Unplaced"/>
</dbReference>
<keyword evidence="11" id="KW-1185">Reference proteome</keyword>
<keyword evidence="4 9" id="KW-0378">Hydrolase</keyword>
<dbReference type="PANTHER" id="PTHR10353:SF36">
    <property type="entry name" value="LP05116P"/>
    <property type="match status" value="1"/>
</dbReference>
<dbReference type="FunFam" id="3.20.20.80:FF:000013">
    <property type="entry name" value="lactase-phlorizin hydrolase"/>
    <property type="match status" value="1"/>
</dbReference>
<evidence type="ECO:0000256" key="5">
    <source>
        <dbReference type="ARBA" id="ARBA00023180"/>
    </source>
</evidence>
<dbReference type="OrthoDB" id="65569at2759"/>
<accession>A0A6J2YV12</accession>